<feature type="chain" id="PRO_5047451447" evidence="2">
    <location>
        <begin position="23"/>
        <end position="194"/>
    </location>
</feature>
<dbReference type="EMBL" id="JAPFRD010000011">
    <property type="protein sequence ID" value="MCW8109445.1"/>
    <property type="molecule type" value="Genomic_DNA"/>
</dbReference>
<dbReference type="SUPFAM" id="SSF56925">
    <property type="entry name" value="OMPA-like"/>
    <property type="match status" value="1"/>
</dbReference>
<evidence type="ECO:0000256" key="2">
    <source>
        <dbReference type="SAM" id="SignalP"/>
    </source>
</evidence>
<evidence type="ECO:0000313" key="5">
    <source>
        <dbReference type="Proteomes" id="UP001142810"/>
    </source>
</evidence>
<protein>
    <submittedName>
        <fullName evidence="4">Porin family protein</fullName>
    </submittedName>
</protein>
<dbReference type="Pfam" id="PF13505">
    <property type="entry name" value="OMP_b-brl"/>
    <property type="match status" value="1"/>
</dbReference>
<evidence type="ECO:0000313" key="4">
    <source>
        <dbReference type="EMBL" id="MCW8109445.1"/>
    </source>
</evidence>
<reference evidence="4" key="1">
    <citation type="submission" date="2022-11" db="EMBL/GenBank/DDBJ databases">
        <title>Alteromonas sp. nov., isolated from sea water of the Qingdao.</title>
        <authorList>
            <person name="Wang Q."/>
        </authorList>
    </citation>
    <scope>NUCLEOTIDE SEQUENCE</scope>
    <source>
        <strain evidence="4">ASW11-7</strain>
    </source>
</reference>
<dbReference type="RefSeq" id="WP_265618223.1">
    <property type="nucleotide sequence ID" value="NZ_JAPFRD010000011.1"/>
</dbReference>
<dbReference type="Proteomes" id="UP001142810">
    <property type="component" value="Unassembled WGS sequence"/>
</dbReference>
<dbReference type="InterPro" id="IPR011250">
    <property type="entry name" value="OMP/PagP_B-barrel"/>
</dbReference>
<accession>A0ABT3P9Q6</accession>
<keyword evidence="1 2" id="KW-0732">Signal</keyword>
<organism evidence="4 5">
    <name type="scientific">Alteromonas aquimaris</name>
    <dbReference type="NCBI Taxonomy" id="2998417"/>
    <lineage>
        <taxon>Bacteria</taxon>
        <taxon>Pseudomonadati</taxon>
        <taxon>Pseudomonadota</taxon>
        <taxon>Gammaproteobacteria</taxon>
        <taxon>Alteromonadales</taxon>
        <taxon>Alteromonadaceae</taxon>
        <taxon>Alteromonas/Salinimonas group</taxon>
        <taxon>Alteromonas</taxon>
    </lineage>
</organism>
<dbReference type="InterPro" id="IPR027385">
    <property type="entry name" value="Beta-barrel_OMP"/>
</dbReference>
<evidence type="ECO:0000259" key="3">
    <source>
        <dbReference type="Pfam" id="PF13505"/>
    </source>
</evidence>
<proteinExistence type="predicted"/>
<evidence type="ECO:0000256" key="1">
    <source>
        <dbReference type="ARBA" id="ARBA00022729"/>
    </source>
</evidence>
<dbReference type="InterPro" id="IPR023614">
    <property type="entry name" value="Porin_dom_sf"/>
</dbReference>
<keyword evidence="5" id="KW-1185">Reference proteome</keyword>
<dbReference type="Gene3D" id="2.40.160.10">
    <property type="entry name" value="Porin"/>
    <property type="match status" value="1"/>
</dbReference>
<name>A0ABT3P9Q6_9ALTE</name>
<gene>
    <name evidence="4" type="ORF">OPS25_13120</name>
</gene>
<feature type="signal peptide" evidence="2">
    <location>
        <begin position="1"/>
        <end position="22"/>
    </location>
</feature>
<sequence>MIKKRVLFALVGLVGTSATAVADVEPDFSFVDVGFTKMNIDDTDFSPSGFTVGTSVVFTDMLFGVAKFTSTSDDIANNDVDLTQATIGLGARYTLSNSTAAYAVLGYENAEIKVSGFSEEFDEDGYSLAVGLRSNLSEAFELDGTIGYMKLGDESDTEFKVTANYYFMSTFAVNASYSMVDDIDSFTVGARYSF</sequence>
<feature type="domain" description="Outer membrane protein beta-barrel" evidence="3">
    <location>
        <begin position="7"/>
        <end position="167"/>
    </location>
</feature>
<comment type="caution">
    <text evidence="4">The sequence shown here is derived from an EMBL/GenBank/DDBJ whole genome shotgun (WGS) entry which is preliminary data.</text>
</comment>